<name>A0A1W7CT42_9ACTN</name>
<evidence type="ECO:0008006" key="3">
    <source>
        <dbReference type="Google" id="ProtNLM"/>
    </source>
</evidence>
<dbReference type="Gene3D" id="3.20.20.410">
    <property type="entry name" value="Protein of unknown function UPF0759"/>
    <property type="match status" value="1"/>
</dbReference>
<dbReference type="RefSeq" id="WP_086157410.1">
    <property type="nucleotide sequence ID" value="NZ_CP021121.1"/>
</dbReference>
<accession>A0A1W7CT42</accession>
<dbReference type="PANTHER" id="PTHR30348">
    <property type="entry name" value="UNCHARACTERIZED PROTEIN YECE"/>
    <property type="match status" value="1"/>
</dbReference>
<dbReference type="SUPFAM" id="SSF117396">
    <property type="entry name" value="TM1631-like"/>
    <property type="match status" value="1"/>
</dbReference>
<reference evidence="1 2" key="1">
    <citation type="submission" date="2017-05" db="EMBL/GenBank/DDBJ databases">
        <title>Complete genome sequence of Streptomyces sp. SCSIO 03032 revealed the diverse biosynthetic pathways for its bioactive secondary metabolites.</title>
        <authorList>
            <person name="Ma L."/>
            <person name="Zhu Y."/>
            <person name="Zhang W."/>
            <person name="Zhang G."/>
            <person name="Tian X."/>
            <person name="Zhang S."/>
            <person name="Zhang C."/>
        </authorList>
    </citation>
    <scope>NUCLEOTIDE SEQUENCE [LARGE SCALE GENOMIC DNA]</scope>
    <source>
        <strain evidence="1 2">SCSIO 03032</strain>
    </source>
</reference>
<dbReference type="EMBL" id="CP021121">
    <property type="protein sequence ID" value="ARQ67886.1"/>
    <property type="molecule type" value="Genomic_DNA"/>
</dbReference>
<dbReference type="Proteomes" id="UP000194218">
    <property type="component" value="Chromosome"/>
</dbReference>
<evidence type="ECO:0000313" key="1">
    <source>
        <dbReference type="EMBL" id="ARQ67886.1"/>
    </source>
</evidence>
<dbReference type="KEGG" id="smao:CAG99_02685"/>
<sequence>MGDILIGTCSWTDRALVAGGWYPPGSRDPEGRLRYYAERFPVVEVDATYYALPTARRSRLWAERTPRGFTFDVKAYSLLTGHPTRAGTLPPGLRPPGLPGRSVRGADLGPAAVREVWDAFIAGVEPLRRADRLGSVLLQYPPWFTPGRGAWERLARARELAGDLPLTVEFRHREWLSDPCLDDTLALLREHGMALAAVDTAQGLPTSLPPVTEVTNRRRAVVRFHGRSRAWGTGSKEDRFRHHYTRAELAPWVGRVRRLAEEAGAVHVLFNNCCADAAVSAAALMRELVAADR</sequence>
<dbReference type="InterPro" id="IPR036520">
    <property type="entry name" value="UPF0759_sf"/>
</dbReference>
<protein>
    <recommendedName>
        <fullName evidence="3">DUF72 domain-containing protein</fullName>
    </recommendedName>
</protein>
<keyword evidence="2" id="KW-1185">Reference proteome</keyword>
<proteinExistence type="predicted"/>
<dbReference type="AlphaFoldDB" id="A0A1W7CT42"/>
<evidence type="ECO:0000313" key="2">
    <source>
        <dbReference type="Proteomes" id="UP000194218"/>
    </source>
</evidence>
<gene>
    <name evidence="1" type="ORF">CAG99_02685</name>
</gene>
<dbReference type="PANTHER" id="PTHR30348:SF13">
    <property type="entry name" value="UPF0759 PROTEIN YUNF"/>
    <property type="match status" value="1"/>
</dbReference>
<dbReference type="OrthoDB" id="9780310at2"/>
<dbReference type="Pfam" id="PF01904">
    <property type="entry name" value="DUF72"/>
    <property type="match status" value="1"/>
</dbReference>
<organism evidence="1 2">
    <name type="scientific">Streptomyces marincola</name>
    <dbReference type="NCBI Taxonomy" id="2878388"/>
    <lineage>
        <taxon>Bacteria</taxon>
        <taxon>Bacillati</taxon>
        <taxon>Actinomycetota</taxon>
        <taxon>Actinomycetes</taxon>
        <taxon>Kitasatosporales</taxon>
        <taxon>Streptomycetaceae</taxon>
        <taxon>Streptomyces</taxon>
    </lineage>
</organism>
<dbReference type="InterPro" id="IPR002763">
    <property type="entry name" value="DUF72"/>
</dbReference>